<organism evidence="17 18">
    <name type="scientific">Pestalotiopsis fici (strain W106-1 / CGMCC3.15140)</name>
    <dbReference type="NCBI Taxonomy" id="1229662"/>
    <lineage>
        <taxon>Eukaryota</taxon>
        <taxon>Fungi</taxon>
        <taxon>Dikarya</taxon>
        <taxon>Ascomycota</taxon>
        <taxon>Pezizomycotina</taxon>
        <taxon>Sordariomycetes</taxon>
        <taxon>Xylariomycetidae</taxon>
        <taxon>Amphisphaeriales</taxon>
        <taxon>Sporocadaceae</taxon>
        <taxon>Pestalotiopsis</taxon>
    </lineage>
</organism>
<feature type="compositionally biased region" description="Basic residues" evidence="15">
    <location>
        <begin position="529"/>
        <end position="539"/>
    </location>
</feature>
<dbReference type="OMA" id="FANHDCG"/>
<dbReference type="PROSITE" id="PS50280">
    <property type="entry name" value="SET"/>
    <property type="match status" value="1"/>
</dbReference>
<feature type="region of interest" description="Disordered" evidence="15">
    <location>
        <begin position="257"/>
        <end position="330"/>
    </location>
</feature>
<dbReference type="GO" id="GO:0032259">
    <property type="term" value="P:methylation"/>
    <property type="evidence" value="ECO:0007669"/>
    <property type="project" value="UniProtKB-KW"/>
</dbReference>
<dbReference type="RefSeq" id="XP_007830424.1">
    <property type="nucleotide sequence ID" value="XM_007832233.1"/>
</dbReference>
<dbReference type="Gene3D" id="1.10.10.1700">
    <property type="entry name" value="Histone-lysine N-methyltransferase"/>
    <property type="match status" value="1"/>
</dbReference>
<evidence type="ECO:0000256" key="7">
    <source>
        <dbReference type="ARBA" id="ARBA00022603"/>
    </source>
</evidence>
<dbReference type="Pfam" id="PF00856">
    <property type="entry name" value="SET"/>
    <property type="match status" value="1"/>
</dbReference>
<evidence type="ECO:0000256" key="3">
    <source>
        <dbReference type="ARBA" id="ARBA00004286"/>
    </source>
</evidence>
<dbReference type="InterPro" id="IPR046341">
    <property type="entry name" value="SET_dom_sf"/>
</dbReference>
<dbReference type="InterPro" id="IPR041938">
    <property type="entry name" value="Hist-Lys_N-MTase_N"/>
</dbReference>
<evidence type="ECO:0000256" key="12">
    <source>
        <dbReference type="ARBA" id="ARBA00024057"/>
    </source>
</evidence>
<comment type="subcellular location">
    <subcellularLocation>
        <location evidence="3">Chromosome</location>
    </subcellularLocation>
    <subcellularLocation>
        <location evidence="2">Nucleus</location>
    </subcellularLocation>
</comment>
<dbReference type="SMART" id="SM00317">
    <property type="entry name" value="SET"/>
    <property type="match status" value="1"/>
</dbReference>
<dbReference type="EMBL" id="KI912110">
    <property type="protein sequence ID" value="ETS85627.1"/>
    <property type="molecule type" value="Genomic_DNA"/>
</dbReference>
<feature type="compositionally biased region" description="Basic residues" evidence="15">
    <location>
        <begin position="448"/>
        <end position="457"/>
    </location>
</feature>
<dbReference type="InterPro" id="IPR039977">
    <property type="entry name" value="Suv4-20/Set9"/>
</dbReference>
<evidence type="ECO:0000256" key="13">
    <source>
        <dbReference type="ARBA" id="ARBA00030653"/>
    </source>
</evidence>
<dbReference type="Gene3D" id="2.170.270.10">
    <property type="entry name" value="SET domain"/>
    <property type="match status" value="1"/>
</dbReference>
<evidence type="ECO:0000256" key="9">
    <source>
        <dbReference type="ARBA" id="ARBA00022691"/>
    </source>
</evidence>
<dbReference type="InterPro" id="IPR001214">
    <property type="entry name" value="SET_dom"/>
</dbReference>
<dbReference type="GeneID" id="19268665"/>
<gene>
    <name evidence="17" type="ORF">PFICI_03652</name>
</gene>
<feature type="region of interest" description="Disordered" evidence="15">
    <location>
        <begin position="695"/>
        <end position="727"/>
    </location>
</feature>
<evidence type="ECO:0000256" key="6">
    <source>
        <dbReference type="ARBA" id="ARBA00022454"/>
    </source>
</evidence>
<evidence type="ECO:0000256" key="10">
    <source>
        <dbReference type="ARBA" id="ARBA00022853"/>
    </source>
</evidence>
<evidence type="ECO:0000256" key="1">
    <source>
        <dbReference type="ARBA" id="ARBA00001984"/>
    </source>
</evidence>
<keyword evidence="10" id="KW-0156">Chromatin regulator</keyword>
<dbReference type="PROSITE" id="PS51567">
    <property type="entry name" value="SAM_MT43_SUVAR420_1"/>
    <property type="match status" value="1"/>
</dbReference>
<evidence type="ECO:0000313" key="18">
    <source>
        <dbReference type="Proteomes" id="UP000030651"/>
    </source>
</evidence>
<keyword evidence="18" id="KW-1185">Reference proteome</keyword>
<dbReference type="Proteomes" id="UP000030651">
    <property type="component" value="Unassembled WGS sequence"/>
</dbReference>
<proteinExistence type="predicted"/>
<keyword evidence="11" id="KW-0539">Nucleus</keyword>
<dbReference type="PANTHER" id="PTHR12977:SF4">
    <property type="entry name" value="HISTONE-LYSINE N-METHYLTRANSFERASE KMT5B"/>
    <property type="match status" value="1"/>
</dbReference>
<evidence type="ECO:0000256" key="14">
    <source>
        <dbReference type="ARBA" id="ARBA00048081"/>
    </source>
</evidence>
<dbReference type="HOGENOM" id="CLU_013724_0_0_1"/>
<keyword evidence="8" id="KW-0808">Transferase</keyword>
<dbReference type="SUPFAM" id="SSF82199">
    <property type="entry name" value="SET domain"/>
    <property type="match status" value="1"/>
</dbReference>
<dbReference type="PANTHER" id="PTHR12977">
    <property type="entry name" value="SUPPRESSOR OF VARIEGATION 4-20-RELATED"/>
    <property type="match status" value="1"/>
</dbReference>
<feature type="compositionally biased region" description="Basic and acidic residues" evidence="15">
    <location>
        <begin position="357"/>
        <end position="376"/>
    </location>
</feature>
<evidence type="ECO:0000256" key="8">
    <source>
        <dbReference type="ARBA" id="ARBA00022679"/>
    </source>
</evidence>
<dbReference type="eggNOG" id="KOG2589">
    <property type="taxonomic scope" value="Eukaryota"/>
</dbReference>
<keyword evidence="9" id="KW-0949">S-adenosyl-L-methionine</keyword>
<dbReference type="OrthoDB" id="6627536at2759"/>
<evidence type="ECO:0000256" key="15">
    <source>
        <dbReference type="SAM" id="MobiDB-lite"/>
    </source>
</evidence>
<dbReference type="KEGG" id="pfy:PFICI_03652"/>
<evidence type="ECO:0000256" key="11">
    <source>
        <dbReference type="ARBA" id="ARBA00023242"/>
    </source>
</evidence>
<dbReference type="GO" id="GO:0140943">
    <property type="term" value="F:histone H4K20 trimethyltransferase activity"/>
    <property type="evidence" value="ECO:0007669"/>
    <property type="project" value="UniProtKB-EC"/>
</dbReference>
<evidence type="ECO:0000256" key="2">
    <source>
        <dbReference type="ARBA" id="ARBA00004123"/>
    </source>
</evidence>
<evidence type="ECO:0000256" key="4">
    <source>
        <dbReference type="ARBA" id="ARBA00014232"/>
    </source>
</evidence>
<dbReference type="InParanoid" id="W3XJJ3"/>
<feature type="domain" description="SET" evidence="16">
    <location>
        <begin position="116"/>
        <end position="230"/>
    </location>
</feature>
<dbReference type="EC" id="2.1.1.372" evidence="12"/>
<feature type="region of interest" description="Disordered" evidence="15">
    <location>
        <begin position="342"/>
        <end position="483"/>
    </location>
</feature>
<name>W3XJJ3_PESFW</name>
<dbReference type="GO" id="GO:0005694">
    <property type="term" value="C:chromosome"/>
    <property type="evidence" value="ECO:0007669"/>
    <property type="project" value="UniProtKB-SubCell"/>
</dbReference>
<dbReference type="STRING" id="1229662.W3XJJ3"/>
<feature type="region of interest" description="Disordered" evidence="15">
    <location>
        <begin position="502"/>
        <end position="549"/>
    </location>
</feature>
<keyword evidence="7" id="KW-0489">Methyltransferase</keyword>
<dbReference type="InterPro" id="IPR025783">
    <property type="entry name" value="Set9_fungi"/>
</dbReference>
<feature type="compositionally biased region" description="Basic and acidic residues" evidence="15">
    <location>
        <begin position="284"/>
        <end position="303"/>
    </location>
</feature>
<feature type="region of interest" description="Disordered" evidence="15">
    <location>
        <begin position="565"/>
        <end position="594"/>
    </location>
</feature>
<accession>W3XJJ3</accession>
<dbReference type="AlphaFoldDB" id="W3XJJ3"/>
<comment type="function">
    <text evidence="1">Histone methyltransferase that trimethylates 'Lys-20' of histone H4 to form H4K20me3.</text>
</comment>
<evidence type="ECO:0000259" key="16">
    <source>
        <dbReference type="PROSITE" id="PS50280"/>
    </source>
</evidence>
<dbReference type="GO" id="GO:0005634">
    <property type="term" value="C:nucleus"/>
    <property type="evidence" value="ECO:0007669"/>
    <property type="project" value="UniProtKB-SubCell"/>
</dbReference>
<feature type="compositionally biased region" description="Basic and acidic residues" evidence="15">
    <location>
        <begin position="716"/>
        <end position="726"/>
    </location>
</feature>
<evidence type="ECO:0000313" key="17">
    <source>
        <dbReference type="EMBL" id="ETS85627.1"/>
    </source>
</evidence>
<comment type="catalytic activity">
    <reaction evidence="14">
        <text>L-lysyl(20)-[histone H4] + 3 S-adenosyl-L-methionine = N(6),N(6),N(6)-trimethyl-L-lysyl(20)-[histone H4] + 3 S-adenosyl-L-homocysteine + 3 H(+)</text>
        <dbReference type="Rhea" id="RHEA:64456"/>
        <dbReference type="Rhea" id="RHEA-COMP:15554"/>
        <dbReference type="Rhea" id="RHEA-COMP:15998"/>
        <dbReference type="ChEBI" id="CHEBI:15378"/>
        <dbReference type="ChEBI" id="CHEBI:29969"/>
        <dbReference type="ChEBI" id="CHEBI:57856"/>
        <dbReference type="ChEBI" id="CHEBI:59789"/>
        <dbReference type="ChEBI" id="CHEBI:61961"/>
        <dbReference type="EC" id="2.1.1.372"/>
    </reaction>
</comment>
<sequence length="749" mass="83906">MPPSTAAQAKKQPLTLEQISKYDDILTDCLVDQTFYSSTIPKNRTTYHPSRGLREEEITKIIQNHLVVEPNLDLATEKLLALDGLRKFHNALKTDKEKDDFRKHLRRYAQIYLPDCPFEVNTTNRYTIVTYEAAVTARRFIKRGESIKYLSGIQVLITPKEEDEMTKRKKDFSIVVSSRSKCASLFMGPARFANHDCDANARLVITSQSTIEIFATKNIDLGDEITVTYGDNYFGEDNCECLCHTCEKNLANGWAQPDGESLSASQLTRSIEDDEGYRLRRRRRDDSAARSSREPSRTPDVRRRVSRSKTKLMRTESSQGSMAGSPAPEARLRQMKKREFDMLSSPPATPGKRHKSAHFDDTPVRAREDISRKSAEGETSGADSIGSTLEFETADSPGTEVTIPDEETKVPELSLQSPRPTPKKSAYSEVKTEESDMAISESGSSVRRVARQRKHSNPVRSVEDVPATGIPAASVPGVDEDVDIIPPDDLDLVVIAPPLTPASKLRNEPTLPAPRYVESEVEQSELPVKRRPGRPKASKSKMIGNHSATDNADDVAAAASLEPLAGTDAGAPSAESSLSDDDEEATPKNVRKPGDYTLTPLLLPVADSAWNWCRVCNDAFVQHEAYFTRAYCPRCERHSKLYGYKWPKTQKDGKNDKEERVLDHREIHRFLDPEEEARVRGRKYLGTFPRETKPEVVKKAPTKVAPVKKRRSSAAKNRDDDYRCSEECDDDLSEGVAKSTRVRRVSMRS</sequence>
<protein>
    <recommendedName>
        <fullName evidence="5">Histone-lysine N-methyltransferase SET9</fullName>
        <ecNumber evidence="12">2.1.1.372</ecNumber>
    </recommendedName>
    <alternativeName>
        <fullName evidence="4">Histone-lysine N-methyltransferase set9</fullName>
    </alternativeName>
    <alternativeName>
        <fullName evidence="13">SET domain protein 9</fullName>
    </alternativeName>
</protein>
<dbReference type="CDD" id="cd10524">
    <property type="entry name" value="SET_Suv4-20-like"/>
    <property type="match status" value="1"/>
</dbReference>
<evidence type="ECO:0000256" key="5">
    <source>
        <dbReference type="ARBA" id="ARBA00015413"/>
    </source>
</evidence>
<reference evidence="18" key="1">
    <citation type="journal article" date="2015" name="BMC Genomics">
        <title>Genomic and transcriptomic analysis of the endophytic fungus Pestalotiopsis fici reveals its lifestyle and high potential for synthesis of natural products.</title>
        <authorList>
            <person name="Wang X."/>
            <person name="Zhang X."/>
            <person name="Liu L."/>
            <person name="Xiang M."/>
            <person name="Wang W."/>
            <person name="Sun X."/>
            <person name="Che Y."/>
            <person name="Guo L."/>
            <person name="Liu G."/>
            <person name="Guo L."/>
            <person name="Wang C."/>
            <person name="Yin W.B."/>
            <person name="Stadler M."/>
            <person name="Zhang X."/>
            <person name="Liu X."/>
        </authorList>
    </citation>
    <scope>NUCLEOTIDE SEQUENCE [LARGE SCALE GENOMIC DNA]</scope>
    <source>
        <strain evidence="18">W106-1 / CGMCC3.15140</strain>
    </source>
</reference>
<keyword evidence="6" id="KW-0158">Chromosome</keyword>